<evidence type="ECO:0000256" key="3">
    <source>
        <dbReference type="HAMAP-Rule" id="MF_01077"/>
    </source>
</evidence>
<dbReference type="InterPro" id="IPR028989">
    <property type="entry name" value="RimP_N"/>
</dbReference>
<dbReference type="InterPro" id="IPR036847">
    <property type="entry name" value="RimP_C_sf"/>
</dbReference>
<dbReference type="Proteomes" id="UP001243212">
    <property type="component" value="Unassembled WGS sequence"/>
</dbReference>
<dbReference type="Pfam" id="PF02576">
    <property type="entry name" value="RimP_N"/>
    <property type="match status" value="1"/>
</dbReference>
<evidence type="ECO:0000256" key="2">
    <source>
        <dbReference type="ARBA" id="ARBA00022517"/>
    </source>
</evidence>
<dbReference type="Pfam" id="PF17384">
    <property type="entry name" value="DUF150_C"/>
    <property type="match status" value="1"/>
</dbReference>
<dbReference type="HAMAP" id="MF_01077">
    <property type="entry name" value="RimP"/>
    <property type="match status" value="1"/>
</dbReference>
<evidence type="ECO:0000256" key="1">
    <source>
        <dbReference type="ARBA" id="ARBA00022490"/>
    </source>
</evidence>
<dbReference type="SUPFAM" id="SSF75420">
    <property type="entry name" value="YhbC-like, N-terminal domain"/>
    <property type="match status" value="1"/>
</dbReference>
<dbReference type="InterPro" id="IPR003728">
    <property type="entry name" value="Ribosome_maturation_RimP"/>
</dbReference>
<evidence type="ECO:0000313" key="6">
    <source>
        <dbReference type="EMBL" id="MDP9806961.1"/>
    </source>
</evidence>
<keyword evidence="1 3" id="KW-0963">Cytoplasm</keyword>
<dbReference type="Gene3D" id="3.30.300.70">
    <property type="entry name" value="RimP-like superfamily, N-terminal"/>
    <property type="match status" value="1"/>
</dbReference>
<keyword evidence="2 3" id="KW-0690">Ribosome biogenesis</keyword>
<dbReference type="SUPFAM" id="SSF74942">
    <property type="entry name" value="YhbC-like, C-terminal domain"/>
    <property type="match status" value="1"/>
</dbReference>
<dbReference type="EMBL" id="JAUSQX010000001">
    <property type="protein sequence ID" value="MDP9806961.1"/>
    <property type="molecule type" value="Genomic_DNA"/>
</dbReference>
<dbReference type="InterPro" id="IPR028998">
    <property type="entry name" value="RimP_C"/>
</dbReference>
<reference evidence="6 7" key="1">
    <citation type="submission" date="2023-07" db="EMBL/GenBank/DDBJ databases">
        <title>Sequencing the genomes of 1000 actinobacteria strains.</title>
        <authorList>
            <person name="Klenk H.-P."/>
        </authorList>
    </citation>
    <scope>NUCLEOTIDE SEQUENCE [LARGE SCALE GENOMIC DNA]</scope>
    <source>
        <strain evidence="6 7">DSM 17163</strain>
    </source>
</reference>
<evidence type="ECO:0000259" key="5">
    <source>
        <dbReference type="Pfam" id="PF17384"/>
    </source>
</evidence>
<protein>
    <recommendedName>
        <fullName evidence="3">Ribosome maturation factor RimP</fullName>
    </recommendedName>
</protein>
<dbReference type="CDD" id="cd01734">
    <property type="entry name" value="YlxS_C"/>
    <property type="match status" value="1"/>
</dbReference>
<evidence type="ECO:0000259" key="4">
    <source>
        <dbReference type="Pfam" id="PF02576"/>
    </source>
</evidence>
<comment type="function">
    <text evidence="3">Required for maturation of 30S ribosomal subunits.</text>
</comment>
<organism evidence="6 7">
    <name type="scientific">Trueperella bonasi</name>
    <dbReference type="NCBI Taxonomy" id="312286"/>
    <lineage>
        <taxon>Bacteria</taxon>
        <taxon>Bacillati</taxon>
        <taxon>Actinomycetota</taxon>
        <taxon>Actinomycetes</taxon>
        <taxon>Actinomycetales</taxon>
        <taxon>Actinomycetaceae</taxon>
        <taxon>Trueperella</taxon>
    </lineage>
</organism>
<dbReference type="InterPro" id="IPR035956">
    <property type="entry name" value="RimP_N_sf"/>
</dbReference>
<dbReference type="PANTHER" id="PTHR33867">
    <property type="entry name" value="RIBOSOME MATURATION FACTOR RIMP"/>
    <property type="match status" value="1"/>
</dbReference>
<comment type="subcellular location">
    <subcellularLocation>
        <location evidence="3">Cytoplasm</location>
    </subcellularLocation>
</comment>
<sequence>MSKENEIVDLLRPLVEEHGLYLEGVKLNRAGKHSALVVTIDLPEGPGGVGSDALSSVTRAISGALDEADPIAGSYNLEVTTPGAERELTEPRHFSRAQGRLVAFVFDDGAMASGRIEELQGDSVMVSVDGQRREISLDSVSKAHVQIEF</sequence>
<comment type="caution">
    <text evidence="6">The sequence shown here is derived from an EMBL/GenBank/DDBJ whole genome shotgun (WGS) entry which is preliminary data.</text>
</comment>
<keyword evidence="7" id="KW-1185">Reference proteome</keyword>
<dbReference type="RefSeq" id="WP_307683143.1">
    <property type="nucleotide sequence ID" value="NZ_JAUSQX010000001.1"/>
</dbReference>
<evidence type="ECO:0000313" key="7">
    <source>
        <dbReference type="Proteomes" id="UP001243212"/>
    </source>
</evidence>
<feature type="domain" description="Ribosome maturation factor RimP C-terminal" evidence="5">
    <location>
        <begin position="88"/>
        <end position="149"/>
    </location>
</feature>
<accession>A0ABT9NHT7</accession>
<proteinExistence type="inferred from homology"/>
<name>A0ABT9NHT7_9ACTO</name>
<dbReference type="PANTHER" id="PTHR33867:SF1">
    <property type="entry name" value="RIBOSOME MATURATION FACTOR RIMP"/>
    <property type="match status" value="1"/>
</dbReference>
<gene>
    <name evidence="3" type="primary">rimP</name>
    <name evidence="6" type="ORF">J2S70_001543</name>
</gene>
<feature type="domain" description="Ribosome maturation factor RimP N-terminal" evidence="4">
    <location>
        <begin position="10"/>
        <end position="85"/>
    </location>
</feature>
<comment type="similarity">
    <text evidence="3">Belongs to the RimP family.</text>
</comment>